<dbReference type="InterPro" id="IPR035967">
    <property type="entry name" value="SWAP/Surp_sf"/>
</dbReference>
<feature type="compositionally biased region" description="Acidic residues" evidence="2">
    <location>
        <begin position="745"/>
        <end position="769"/>
    </location>
</feature>
<dbReference type="OrthoDB" id="377209at2759"/>
<dbReference type="PANTHER" id="PTHR23140">
    <property type="entry name" value="RNA PROCESSING PROTEIN LD23810P"/>
    <property type="match status" value="1"/>
</dbReference>
<dbReference type="VEuPathDB" id="FungiDB:BO71DRAFT_402730"/>
<dbReference type="GO" id="GO:0005634">
    <property type="term" value="C:nucleus"/>
    <property type="evidence" value="ECO:0007669"/>
    <property type="project" value="TreeGrafter"/>
</dbReference>
<feature type="region of interest" description="Disordered" evidence="2">
    <location>
        <begin position="57"/>
        <end position="166"/>
    </location>
</feature>
<keyword evidence="5" id="KW-1185">Reference proteome</keyword>
<evidence type="ECO:0000313" key="4">
    <source>
        <dbReference type="EMBL" id="PYH89815.1"/>
    </source>
</evidence>
<dbReference type="AlphaFoldDB" id="A0A319CX31"/>
<evidence type="ECO:0000313" key="5">
    <source>
        <dbReference type="Proteomes" id="UP000247810"/>
    </source>
</evidence>
<dbReference type="InterPro" id="IPR006569">
    <property type="entry name" value="CID_dom"/>
</dbReference>
<accession>A0A319CX31</accession>
<feature type="region of interest" description="Disordered" evidence="2">
    <location>
        <begin position="697"/>
        <end position="810"/>
    </location>
</feature>
<feature type="compositionally biased region" description="Low complexity" evidence="2">
    <location>
        <begin position="137"/>
        <end position="150"/>
    </location>
</feature>
<feature type="region of interest" description="Disordered" evidence="2">
    <location>
        <begin position="434"/>
        <end position="469"/>
    </location>
</feature>
<dbReference type="InterPro" id="IPR051485">
    <property type="entry name" value="SR-CTD_assoc_factor"/>
</dbReference>
<evidence type="ECO:0000256" key="1">
    <source>
        <dbReference type="ARBA" id="ARBA00022884"/>
    </source>
</evidence>
<dbReference type="EMBL" id="KZ826009">
    <property type="protein sequence ID" value="PYH89815.1"/>
    <property type="molecule type" value="Genomic_DNA"/>
</dbReference>
<dbReference type="PANTHER" id="PTHR23140:SF0">
    <property type="entry name" value="U2 SNRNP-ASSOCIATED SURP MOTIF-CONTAINING PROTEIN"/>
    <property type="match status" value="1"/>
</dbReference>
<dbReference type="InterPro" id="IPR008942">
    <property type="entry name" value="ENTH_VHS"/>
</dbReference>
<gene>
    <name evidence="4" type="ORF">BO71DRAFT_402730</name>
</gene>
<reference evidence="4 5" key="1">
    <citation type="submission" date="2018-02" db="EMBL/GenBank/DDBJ databases">
        <title>The genomes of Aspergillus section Nigri reveals drivers in fungal speciation.</title>
        <authorList>
            <consortium name="DOE Joint Genome Institute"/>
            <person name="Vesth T.C."/>
            <person name="Nybo J."/>
            <person name="Theobald S."/>
            <person name="Brandl J."/>
            <person name="Frisvad J.C."/>
            <person name="Nielsen K.F."/>
            <person name="Lyhne E.K."/>
            <person name="Kogle M.E."/>
            <person name="Kuo A."/>
            <person name="Riley R."/>
            <person name="Clum A."/>
            <person name="Nolan M."/>
            <person name="Lipzen A."/>
            <person name="Salamov A."/>
            <person name="Henrissat B."/>
            <person name="Wiebenga A."/>
            <person name="De vries R.P."/>
            <person name="Grigoriev I.V."/>
            <person name="Mortensen U.H."/>
            <person name="Andersen M.R."/>
            <person name="Baker S.E."/>
        </authorList>
    </citation>
    <scope>NUCLEOTIDE SEQUENCE [LARGE SCALE GENOMIC DNA]</scope>
    <source>
        <strain evidence="4 5">CBS 707.79</strain>
    </source>
</reference>
<dbReference type="Proteomes" id="UP000247810">
    <property type="component" value="Unassembled WGS sequence"/>
</dbReference>
<feature type="compositionally biased region" description="Acidic residues" evidence="2">
    <location>
        <begin position="434"/>
        <end position="449"/>
    </location>
</feature>
<dbReference type="InterPro" id="IPR000061">
    <property type="entry name" value="Surp"/>
</dbReference>
<organism evidence="4 5">
    <name type="scientific">Aspergillus ellipticus CBS 707.79</name>
    <dbReference type="NCBI Taxonomy" id="1448320"/>
    <lineage>
        <taxon>Eukaryota</taxon>
        <taxon>Fungi</taxon>
        <taxon>Dikarya</taxon>
        <taxon>Ascomycota</taxon>
        <taxon>Pezizomycotina</taxon>
        <taxon>Eurotiomycetes</taxon>
        <taxon>Eurotiomycetidae</taxon>
        <taxon>Eurotiales</taxon>
        <taxon>Aspergillaceae</taxon>
        <taxon>Aspergillus</taxon>
        <taxon>Aspergillus subgen. Circumdati</taxon>
    </lineage>
</organism>
<name>A0A319CX31_9EURO</name>
<sequence>MSDESKSKAFPDVSAKLSAIPKKSLFERQKAEAEAKRAREQAETAAVYEDFVKSFEDGPHGADRHAIDGRLSRFPPPKNPGFGGPGKRHFTSSGPRMSGPGTLGPPPPSLSRKRTHEGFQPLHRTRDTAQGKIGFESNAPVSSAAASAFRASDDEGEGASDAKEAERAAAKPTLYLASLPPGTSPSVLKSLIPSVLGVDNVKVLRPSGQPATERKSVAAIVTLANESAASDIDSTVSALQNKYLGWGYYLTISRHLSSAAIGSTMPVTIGATSSLPFGAKSIAQDIPGRLNRAPPPGMHRGGFAPPTSYGPAYGRIGPSTQVEVKAPSDLKQLKLIHKTLENLLKHGPEFEALLMSRPEVQREEKWAWIWNARSSGGVFYRWKLWEVLTNNRPAKTRRGAPQSASMVFEGGANWVPPEAHIKFEYTTRMDEFVTDDDYDSSDEETSDYEDERRNAGGAPAAEGLGGNNDGLGYMNPLQKAKLTHLLARLPTTHAKLRKGDVARVTAFAIEHAGAGAEEAVEMIVSNIINPYAYTGANPDREAEKGFASREQTGDLANDVTESSKESLDTSSAKLVGLYLISDILSSSATSGVRHAWRYRQLFESSLKANQVFEHLGRLEKDLGWGRLKAEKWKRSVGNLLHLWEGWCVFPQSSQEHFFQIFDKPPLTEEELQEEREKAEAERAASAFSKNKSRWKMVDEDVSSGKFDPSRAPETDPNRMDIDQENVTPTETMDFDGDYMANIDGEPMDDSSDFEEPDDDPLDEEPFEEEGAPREQQPEKPTEYPVQPEPQASARKPRPKAEDMFADSDPE</sequence>
<dbReference type="Gene3D" id="1.25.40.90">
    <property type="match status" value="1"/>
</dbReference>
<dbReference type="Gene3D" id="1.10.10.790">
    <property type="entry name" value="Surp module"/>
    <property type="match status" value="1"/>
</dbReference>
<proteinExistence type="predicted"/>
<feature type="compositionally biased region" description="Basic and acidic residues" evidence="2">
    <location>
        <begin position="770"/>
        <end position="781"/>
    </location>
</feature>
<dbReference type="SUPFAM" id="SSF109905">
    <property type="entry name" value="Surp module (SWAP domain)"/>
    <property type="match status" value="1"/>
</dbReference>
<dbReference type="PROSITE" id="PS51391">
    <property type="entry name" value="CID"/>
    <property type="match status" value="1"/>
</dbReference>
<dbReference type="GO" id="GO:0003723">
    <property type="term" value="F:RNA binding"/>
    <property type="evidence" value="ECO:0007669"/>
    <property type="project" value="UniProtKB-KW"/>
</dbReference>
<evidence type="ECO:0000256" key="2">
    <source>
        <dbReference type="SAM" id="MobiDB-lite"/>
    </source>
</evidence>
<feature type="compositionally biased region" description="Basic and acidic residues" evidence="2">
    <location>
        <begin position="57"/>
        <end position="71"/>
    </location>
</feature>
<protein>
    <recommendedName>
        <fullName evidence="3">CID domain-containing protein</fullName>
    </recommendedName>
</protein>
<keyword evidence="1" id="KW-0694">RNA-binding</keyword>
<dbReference type="SMART" id="SM00582">
    <property type="entry name" value="RPR"/>
    <property type="match status" value="1"/>
</dbReference>
<dbReference type="Pfam" id="PF01805">
    <property type="entry name" value="Surp"/>
    <property type="match status" value="1"/>
</dbReference>
<evidence type="ECO:0000259" key="3">
    <source>
        <dbReference type="PROSITE" id="PS51391"/>
    </source>
</evidence>
<feature type="domain" description="CID" evidence="3">
    <location>
        <begin position="474"/>
        <end position="665"/>
    </location>
</feature>
<dbReference type="GO" id="GO:0006396">
    <property type="term" value="P:RNA processing"/>
    <property type="evidence" value="ECO:0007669"/>
    <property type="project" value="InterPro"/>
</dbReference>
<dbReference type="STRING" id="1448320.A0A319CX31"/>
<feature type="compositionally biased region" description="Basic and acidic residues" evidence="2">
    <location>
        <begin position="707"/>
        <end position="721"/>
    </location>
</feature>